<feature type="signal peptide" evidence="12">
    <location>
        <begin position="1"/>
        <end position="19"/>
    </location>
</feature>
<evidence type="ECO:0000256" key="8">
    <source>
        <dbReference type="ARBA" id="ARBA00023180"/>
    </source>
</evidence>
<keyword evidence="15" id="KW-1185">Reference proteome</keyword>
<comment type="similarity">
    <text evidence="3 10">Belongs to the TGF-beta family.</text>
</comment>
<dbReference type="GO" id="GO:0005125">
    <property type="term" value="F:cytokine activity"/>
    <property type="evidence" value="ECO:0007669"/>
    <property type="project" value="TreeGrafter"/>
</dbReference>
<evidence type="ECO:0000256" key="5">
    <source>
        <dbReference type="ARBA" id="ARBA00022525"/>
    </source>
</evidence>
<dbReference type="InterPro" id="IPR015615">
    <property type="entry name" value="TGF-beta-rel"/>
</dbReference>
<dbReference type="Gene3D" id="2.10.90.10">
    <property type="entry name" value="Cystine-knot cytokines"/>
    <property type="match status" value="1"/>
</dbReference>
<accession>A0AA47NUI4</accession>
<comment type="subcellular location">
    <subcellularLocation>
        <location evidence="2">Secreted</location>
    </subcellularLocation>
</comment>
<evidence type="ECO:0000256" key="9">
    <source>
        <dbReference type="PIRNR" id="PIRNR037328"/>
    </source>
</evidence>
<dbReference type="InterPro" id="IPR029034">
    <property type="entry name" value="Cystine-knot_cytokine"/>
</dbReference>
<dbReference type="PIRSF" id="PIRSF037328">
    <property type="entry name" value="Inhibin_alpha_subunit"/>
    <property type="match status" value="1"/>
</dbReference>
<evidence type="ECO:0000256" key="6">
    <source>
        <dbReference type="ARBA" id="ARBA00022685"/>
    </source>
</evidence>
<evidence type="ECO:0000256" key="3">
    <source>
        <dbReference type="ARBA" id="ARBA00006656"/>
    </source>
</evidence>
<gene>
    <name evidence="14" type="primary">INHA</name>
    <name evidence="14" type="ORF">N1851_024345</name>
</gene>
<dbReference type="InterPro" id="IPR017175">
    <property type="entry name" value="Inhibin_asu"/>
</dbReference>
<feature type="domain" description="TGF-beta family profile" evidence="13">
    <location>
        <begin position="234"/>
        <end position="351"/>
    </location>
</feature>
<reference evidence="14" key="1">
    <citation type="journal article" date="2023" name="Front. Mar. Sci.">
        <title>A new Merluccius polli reference genome to investigate the effects of global change in West African waters.</title>
        <authorList>
            <person name="Mateo J.L."/>
            <person name="Blanco-Fernandez C."/>
            <person name="Garcia-Vazquez E."/>
            <person name="Machado-Schiaffino G."/>
        </authorList>
    </citation>
    <scope>NUCLEOTIDE SEQUENCE</scope>
    <source>
        <strain evidence="14">C29</strain>
        <tissue evidence="14">Fin</tissue>
    </source>
</reference>
<evidence type="ECO:0000313" key="15">
    <source>
        <dbReference type="Proteomes" id="UP001174136"/>
    </source>
</evidence>
<dbReference type="PRINTS" id="PR00669">
    <property type="entry name" value="INHIBINA"/>
</dbReference>
<keyword evidence="5 9" id="KW-0964">Secreted</keyword>
<evidence type="ECO:0000256" key="2">
    <source>
        <dbReference type="ARBA" id="ARBA00004613"/>
    </source>
</evidence>
<sequence>MLHWLVWVLLLVLGTGGAARACPDAELPREVALALFKDRLLGRMGLEEAPTVASEFLPRGPGWRPRRSSRAAGAENHREQHLDTSQIIMFPSSESPCSSSSSTVSKDGKMAASYRFRPANNHRELAVTSAHFWFHAGPASNSSAPLYISTSARPSVLLAKAPSSATTSDGWTTYDLLGGLSSGGGGAYSTVISSGPFVLQVRCSGCPCRCRSAADPGKTPFLHLHVRPRAPSGRSPRHTAAIPWSPFAVDLLQRPSGRPPPENSDCRRDEVTVSFDELGWGSWIVHPKVVAFRYCRGNCSSGPASLLGMRRCCAPVPESMRSLRITTTSDGGYSFKYETLPNIIAEQCTCV</sequence>
<comment type="caution">
    <text evidence="14">The sequence shown here is derived from an EMBL/GenBank/DDBJ whole genome shotgun (WGS) entry which is preliminary data.</text>
</comment>
<evidence type="ECO:0000256" key="4">
    <source>
        <dbReference type="ARBA" id="ARBA00019280"/>
    </source>
</evidence>
<feature type="chain" id="PRO_5041280367" description="Inhibin alpha chain" evidence="12">
    <location>
        <begin position="20"/>
        <end position="351"/>
    </location>
</feature>
<evidence type="ECO:0000313" key="14">
    <source>
        <dbReference type="EMBL" id="KAK0139071.1"/>
    </source>
</evidence>
<dbReference type="GO" id="GO:0008083">
    <property type="term" value="F:growth factor activity"/>
    <property type="evidence" value="ECO:0007669"/>
    <property type="project" value="UniProtKB-KW"/>
</dbReference>
<dbReference type="SUPFAM" id="SSF57501">
    <property type="entry name" value="Cystine-knot cytokines"/>
    <property type="match status" value="1"/>
</dbReference>
<keyword evidence="9" id="KW-0372">Hormone</keyword>
<dbReference type="PROSITE" id="PS51362">
    <property type="entry name" value="TGF_BETA_2"/>
    <property type="match status" value="1"/>
</dbReference>
<feature type="region of interest" description="Disordered" evidence="11">
    <location>
        <begin position="57"/>
        <end position="80"/>
    </location>
</feature>
<dbReference type="PANTHER" id="PTHR11848">
    <property type="entry name" value="TGF-BETA FAMILY"/>
    <property type="match status" value="1"/>
</dbReference>
<keyword evidence="8" id="KW-0325">Glycoprotein</keyword>
<evidence type="ECO:0000256" key="12">
    <source>
        <dbReference type="SAM" id="SignalP"/>
    </source>
</evidence>
<evidence type="ECO:0000259" key="13">
    <source>
        <dbReference type="PROSITE" id="PS51362"/>
    </source>
</evidence>
<protein>
    <recommendedName>
        <fullName evidence="4 9">Inhibin alpha chain</fullName>
    </recommendedName>
</protein>
<dbReference type="Proteomes" id="UP001174136">
    <property type="component" value="Unassembled WGS sequence"/>
</dbReference>
<comment type="function">
    <text evidence="1">Inhibins and activins inhibit and activate, respectively, the secretion of follitropin by the pituitary gland. Inhibins/activins are involved in regulating a number of diverse functions such as hypothalamic and pituitary hormone secretion, gonadal hormone secretion, germ cell development and maturation, erythroid differentiation, insulin secretion, nerve cell survival, embryonic axial development or bone growth, depending on their subunit composition. Inhibins appear to oppose the functions of activins.</text>
</comment>
<dbReference type="AlphaFoldDB" id="A0AA47NUI4"/>
<dbReference type="EMBL" id="JAOPHQ010004553">
    <property type="protein sequence ID" value="KAK0139071.1"/>
    <property type="molecule type" value="Genomic_DNA"/>
</dbReference>
<keyword evidence="9 10" id="KW-0339">Growth factor</keyword>
<keyword evidence="7 12" id="KW-0732">Signal</keyword>
<proteinExistence type="inferred from homology"/>
<evidence type="ECO:0000256" key="7">
    <source>
        <dbReference type="ARBA" id="ARBA00022729"/>
    </source>
</evidence>
<dbReference type="PANTHER" id="PTHR11848:SF117">
    <property type="entry name" value="INHIBIN ALPHA CHAIN"/>
    <property type="match status" value="1"/>
</dbReference>
<dbReference type="InterPro" id="IPR001839">
    <property type="entry name" value="TGF-b_C"/>
</dbReference>
<dbReference type="SMART" id="SM00204">
    <property type="entry name" value="TGFB"/>
    <property type="match status" value="1"/>
</dbReference>
<dbReference type="GO" id="GO:0005179">
    <property type="term" value="F:hormone activity"/>
    <property type="evidence" value="ECO:0007669"/>
    <property type="project" value="UniProtKB-KW"/>
</dbReference>
<evidence type="ECO:0000256" key="10">
    <source>
        <dbReference type="RuleBase" id="RU000354"/>
    </source>
</evidence>
<organism evidence="14 15">
    <name type="scientific">Merluccius polli</name>
    <name type="common">Benguela hake</name>
    <name type="synonym">Merluccius cadenati</name>
    <dbReference type="NCBI Taxonomy" id="89951"/>
    <lineage>
        <taxon>Eukaryota</taxon>
        <taxon>Metazoa</taxon>
        <taxon>Chordata</taxon>
        <taxon>Craniata</taxon>
        <taxon>Vertebrata</taxon>
        <taxon>Euteleostomi</taxon>
        <taxon>Actinopterygii</taxon>
        <taxon>Neopterygii</taxon>
        <taxon>Teleostei</taxon>
        <taxon>Neoteleostei</taxon>
        <taxon>Acanthomorphata</taxon>
        <taxon>Zeiogadaria</taxon>
        <taxon>Gadariae</taxon>
        <taxon>Gadiformes</taxon>
        <taxon>Gadoidei</taxon>
        <taxon>Merlucciidae</taxon>
        <taxon>Merluccius</taxon>
    </lineage>
</organism>
<dbReference type="Pfam" id="PF00019">
    <property type="entry name" value="TGF_beta"/>
    <property type="match status" value="1"/>
</dbReference>
<keyword evidence="6" id="KW-0165">Cleavage on pair of basic residues</keyword>
<evidence type="ECO:0000256" key="11">
    <source>
        <dbReference type="SAM" id="MobiDB-lite"/>
    </source>
</evidence>
<evidence type="ECO:0000256" key="1">
    <source>
        <dbReference type="ARBA" id="ARBA00002588"/>
    </source>
</evidence>
<dbReference type="GO" id="GO:0005615">
    <property type="term" value="C:extracellular space"/>
    <property type="evidence" value="ECO:0007669"/>
    <property type="project" value="TreeGrafter"/>
</dbReference>
<name>A0AA47NUI4_MERPO</name>